<accession>A0A378PXP3</accession>
<protein>
    <submittedName>
        <fullName evidence="1">Uncharacterized protein</fullName>
    </submittedName>
</protein>
<reference evidence="1 2" key="1">
    <citation type="submission" date="2018-06" db="EMBL/GenBank/DDBJ databases">
        <authorList>
            <consortium name="Pathogen Informatics"/>
            <person name="Doyle S."/>
        </authorList>
    </citation>
    <scope>NUCLEOTIDE SEQUENCE [LARGE SCALE GENOMIC DNA]</scope>
    <source>
        <strain evidence="1 2">NCTC9426</strain>
    </source>
</reference>
<dbReference type="AlphaFoldDB" id="A0A378PXP3"/>
<dbReference type="EMBL" id="UGPZ01000003">
    <property type="protein sequence ID" value="STY93175.1"/>
    <property type="molecule type" value="Genomic_DNA"/>
</dbReference>
<evidence type="ECO:0000313" key="2">
    <source>
        <dbReference type="Proteomes" id="UP000254133"/>
    </source>
</evidence>
<proteinExistence type="predicted"/>
<gene>
    <name evidence="1" type="ORF">NCTC9426_01894</name>
</gene>
<sequence>MSDAILYGRMCMFYDDNSLGLESILFNIKTVNKTTEQAKAVCPATLSGAEYDLIEQHSPNWHLHQVNPTQITEYPKAIEFCKTYKTNH</sequence>
<dbReference type="Proteomes" id="UP000254133">
    <property type="component" value="Unassembled WGS sequence"/>
</dbReference>
<organism evidence="1 2">
    <name type="scientific">Moraxella bovis</name>
    <dbReference type="NCBI Taxonomy" id="476"/>
    <lineage>
        <taxon>Bacteria</taxon>
        <taxon>Pseudomonadati</taxon>
        <taxon>Pseudomonadota</taxon>
        <taxon>Gammaproteobacteria</taxon>
        <taxon>Moraxellales</taxon>
        <taxon>Moraxellaceae</taxon>
        <taxon>Moraxella</taxon>
    </lineage>
</organism>
<evidence type="ECO:0000313" key="1">
    <source>
        <dbReference type="EMBL" id="STY93175.1"/>
    </source>
</evidence>
<dbReference type="RefSeq" id="WP_078274294.1">
    <property type="nucleotide sequence ID" value="NZ_CP087803.1"/>
</dbReference>
<name>A0A378PXP3_MORBO</name>